<dbReference type="Proteomes" id="UP000299102">
    <property type="component" value="Unassembled WGS sequence"/>
</dbReference>
<dbReference type="AlphaFoldDB" id="A0A4C1VTN2"/>
<reference evidence="1 2" key="1">
    <citation type="journal article" date="2019" name="Commun. Biol.">
        <title>The bagworm genome reveals a unique fibroin gene that provides high tensile strength.</title>
        <authorList>
            <person name="Kono N."/>
            <person name="Nakamura H."/>
            <person name="Ohtoshi R."/>
            <person name="Tomita M."/>
            <person name="Numata K."/>
            <person name="Arakawa K."/>
        </authorList>
    </citation>
    <scope>NUCLEOTIDE SEQUENCE [LARGE SCALE GENOMIC DNA]</scope>
</reference>
<comment type="caution">
    <text evidence="1">The sequence shown here is derived from an EMBL/GenBank/DDBJ whole genome shotgun (WGS) entry which is preliminary data.</text>
</comment>
<organism evidence="1 2">
    <name type="scientific">Eumeta variegata</name>
    <name type="common">Bagworm moth</name>
    <name type="synonym">Eumeta japonica</name>
    <dbReference type="NCBI Taxonomy" id="151549"/>
    <lineage>
        <taxon>Eukaryota</taxon>
        <taxon>Metazoa</taxon>
        <taxon>Ecdysozoa</taxon>
        <taxon>Arthropoda</taxon>
        <taxon>Hexapoda</taxon>
        <taxon>Insecta</taxon>
        <taxon>Pterygota</taxon>
        <taxon>Neoptera</taxon>
        <taxon>Endopterygota</taxon>
        <taxon>Lepidoptera</taxon>
        <taxon>Glossata</taxon>
        <taxon>Ditrysia</taxon>
        <taxon>Tineoidea</taxon>
        <taxon>Psychidae</taxon>
        <taxon>Oiketicinae</taxon>
        <taxon>Eumeta</taxon>
    </lineage>
</organism>
<name>A0A4C1VTN2_EUMVA</name>
<protein>
    <submittedName>
        <fullName evidence="1">Uncharacterized protein</fullName>
    </submittedName>
</protein>
<evidence type="ECO:0000313" key="2">
    <source>
        <dbReference type="Proteomes" id="UP000299102"/>
    </source>
</evidence>
<proteinExistence type="predicted"/>
<evidence type="ECO:0000313" key="1">
    <source>
        <dbReference type="EMBL" id="GBP42516.1"/>
    </source>
</evidence>
<keyword evidence="2" id="KW-1185">Reference proteome</keyword>
<sequence length="185" mass="20409">MPEKVGFGHAAIADSRPFEDEAFGRSAVYSSHCRGISTYNFSVSDCRARTSTPAHAGPTIFVADAMKTSNTSRLDVLCEAGVKDLIRTSMILDLEPLMISQYGSGVANDRCHQRGDNIGGRWLTVPSKSWSKWSRFELPTDEDAAADSVMECHHSHLNRIVLSYIKKNNFTPNASILFKTTTSFT</sequence>
<accession>A0A4C1VTN2</accession>
<dbReference type="EMBL" id="BGZK01000420">
    <property type="protein sequence ID" value="GBP42516.1"/>
    <property type="molecule type" value="Genomic_DNA"/>
</dbReference>
<gene>
    <name evidence="1" type="ORF">EVAR_81966_1</name>
</gene>